<dbReference type="EMBL" id="CP162601">
    <property type="protein sequence ID" value="XDK25106.1"/>
    <property type="molecule type" value="Genomic_DNA"/>
</dbReference>
<dbReference type="Gene3D" id="3.60.40.10">
    <property type="entry name" value="PPM-type phosphatase domain"/>
    <property type="match status" value="1"/>
</dbReference>
<accession>A0AB39H9T8</accession>
<proteinExistence type="predicted"/>
<dbReference type="RefSeq" id="WP_306101765.1">
    <property type="nucleotide sequence ID" value="NZ_CP162601.1"/>
</dbReference>
<dbReference type="CDD" id="cd00143">
    <property type="entry name" value="PP2Cc"/>
    <property type="match status" value="1"/>
</dbReference>
<dbReference type="SMART" id="SM00332">
    <property type="entry name" value="PP2Cc"/>
    <property type="match status" value="1"/>
</dbReference>
<sequence length="234" mass="25376">MQTYLFSSKGPRITNQDAASLTYVSGGVLLCVADGVGGNNGGEVASKLAIEVFLREVISSKSSFSFSKAMEVAHNEIKERASEDAELSGMATTFTAVFVTSERVIGIHCGDSRAYILRDNGIKQLSEDHSEVAKLIRSGKLTKEAAVDYPRKNVIYSALGSHKELVVDEFEFELVSQDRIVLVTDGVHGVVSKKTFRDTSLNSSSLKEWCDTIVTILEGLGPEDNFTIASVELD</sequence>
<gene>
    <name evidence="2" type="ORF">AB0763_00150</name>
</gene>
<dbReference type="InterPro" id="IPR001932">
    <property type="entry name" value="PPM-type_phosphatase-like_dom"/>
</dbReference>
<reference evidence="2" key="1">
    <citation type="submission" date="2024-07" db="EMBL/GenBank/DDBJ databases">
        <title>Genome Analysis of a Potential Novel Vibrio Species Secreting pH- and Thermo-stable Alginate Lyase and its Application in Producing Alginate Oligosaccharides.</title>
        <authorList>
            <person name="Huang H."/>
            <person name="Bao K."/>
        </authorList>
    </citation>
    <scope>NUCLEOTIDE SEQUENCE</scope>
    <source>
        <strain evidence="2">HB236076</strain>
    </source>
</reference>
<dbReference type="InterPro" id="IPR036457">
    <property type="entry name" value="PPM-type-like_dom_sf"/>
</dbReference>
<feature type="domain" description="PPM-type phosphatase" evidence="1">
    <location>
        <begin position="2"/>
        <end position="233"/>
    </location>
</feature>
<dbReference type="SUPFAM" id="SSF81606">
    <property type="entry name" value="PP2C-like"/>
    <property type="match status" value="1"/>
</dbReference>
<dbReference type="AlphaFoldDB" id="A0AB39H9T8"/>
<dbReference type="Pfam" id="PF13672">
    <property type="entry name" value="PP2C_2"/>
    <property type="match status" value="1"/>
</dbReference>
<dbReference type="SMART" id="SM00331">
    <property type="entry name" value="PP2C_SIG"/>
    <property type="match status" value="1"/>
</dbReference>
<dbReference type="KEGG" id="vih:AB0763_00150"/>
<name>A0AB39H9T8_9VIBR</name>
<evidence type="ECO:0000259" key="1">
    <source>
        <dbReference type="PROSITE" id="PS51746"/>
    </source>
</evidence>
<evidence type="ECO:0000313" key="2">
    <source>
        <dbReference type="EMBL" id="XDK25106.1"/>
    </source>
</evidence>
<organism evidence="2">
    <name type="scientific">Vibrio sp. HB236076</name>
    <dbReference type="NCBI Taxonomy" id="3232307"/>
    <lineage>
        <taxon>Bacteria</taxon>
        <taxon>Pseudomonadati</taxon>
        <taxon>Pseudomonadota</taxon>
        <taxon>Gammaproteobacteria</taxon>
        <taxon>Vibrionales</taxon>
        <taxon>Vibrionaceae</taxon>
        <taxon>Vibrio</taxon>
    </lineage>
</organism>
<dbReference type="PROSITE" id="PS51746">
    <property type="entry name" value="PPM_2"/>
    <property type="match status" value="1"/>
</dbReference>
<protein>
    <submittedName>
        <fullName evidence="2">Protein phosphatase 2C domain-containing protein</fullName>
    </submittedName>
</protein>